<keyword evidence="3" id="KW-1185">Reference proteome</keyword>
<protein>
    <submittedName>
        <fullName evidence="2">Uncharacterized protein</fullName>
    </submittedName>
</protein>
<dbReference type="EMBL" id="JANPWB010000002">
    <property type="protein sequence ID" value="KAJ1207082.1"/>
    <property type="molecule type" value="Genomic_DNA"/>
</dbReference>
<proteinExistence type="predicted"/>
<name>A0AAV7VZR9_PLEWA</name>
<organism evidence="2 3">
    <name type="scientific">Pleurodeles waltl</name>
    <name type="common">Iberian ribbed newt</name>
    <dbReference type="NCBI Taxonomy" id="8319"/>
    <lineage>
        <taxon>Eukaryota</taxon>
        <taxon>Metazoa</taxon>
        <taxon>Chordata</taxon>
        <taxon>Craniata</taxon>
        <taxon>Vertebrata</taxon>
        <taxon>Euteleostomi</taxon>
        <taxon>Amphibia</taxon>
        <taxon>Batrachia</taxon>
        <taxon>Caudata</taxon>
        <taxon>Salamandroidea</taxon>
        <taxon>Salamandridae</taxon>
        <taxon>Pleurodelinae</taxon>
        <taxon>Pleurodeles</taxon>
    </lineage>
</organism>
<comment type="caution">
    <text evidence="2">The sequence shown here is derived from an EMBL/GenBank/DDBJ whole genome shotgun (WGS) entry which is preliminary data.</text>
</comment>
<feature type="region of interest" description="Disordered" evidence="1">
    <location>
        <begin position="1"/>
        <end position="39"/>
    </location>
</feature>
<dbReference type="Proteomes" id="UP001066276">
    <property type="component" value="Chromosome 1_2"/>
</dbReference>
<evidence type="ECO:0000313" key="2">
    <source>
        <dbReference type="EMBL" id="KAJ1207082.1"/>
    </source>
</evidence>
<evidence type="ECO:0000313" key="3">
    <source>
        <dbReference type="Proteomes" id="UP001066276"/>
    </source>
</evidence>
<evidence type="ECO:0000256" key="1">
    <source>
        <dbReference type="SAM" id="MobiDB-lite"/>
    </source>
</evidence>
<accession>A0AAV7VZR9</accession>
<reference evidence="2" key="1">
    <citation type="journal article" date="2022" name="bioRxiv">
        <title>Sequencing and chromosome-scale assembly of the giantPleurodeles waltlgenome.</title>
        <authorList>
            <person name="Brown T."/>
            <person name="Elewa A."/>
            <person name="Iarovenko S."/>
            <person name="Subramanian E."/>
            <person name="Araus A.J."/>
            <person name="Petzold A."/>
            <person name="Susuki M."/>
            <person name="Suzuki K.-i.T."/>
            <person name="Hayashi T."/>
            <person name="Toyoda A."/>
            <person name="Oliveira C."/>
            <person name="Osipova E."/>
            <person name="Leigh N.D."/>
            <person name="Simon A."/>
            <person name="Yun M.H."/>
        </authorList>
    </citation>
    <scope>NUCLEOTIDE SEQUENCE</scope>
    <source>
        <strain evidence="2">20211129_DDA</strain>
        <tissue evidence="2">Liver</tissue>
    </source>
</reference>
<gene>
    <name evidence="2" type="ORF">NDU88_002474</name>
</gene>
<dbReference type="AlphaFoldDB" id="A0AAV7VZR9"/>
<feature type="compositionally biased region" description="Basic and acidic residues" evidence="1">
    <location>
        <begin position="1"/>
        <end position="12"/>
    </location>
</feature>
<sequence>MSDVGRAPRTDGRPTLWLRPSGGRRCGPDESVGHGPMTEWMSATEDREGEEPAPFDSPEETGACAAVTQCACALEVTGARGDCPHSGDQG</sequence>